<dbReference type="CDD" id="cd02440">
    <property type="entry name" value="AdoMet_MTases"/>
    <property type="match status" value="1"/>
</dbReference>
<protein>
    <submittedName>
        <fullName evidence="7">Precorrin-6Y C5,15-methyltransferase (Decarboxylating) subunit CbiT</fullName>
    </submittedName>
</protein>
<evidence type="ECO:0000256" key="4">
    <source>
        <dbReference type="ARBA" id="ARBA00022679"/>
    </source>
</evidence>
<dbReference type="Pfam" id="PF00590">
    <property type="entry name" value="TP_methylase"/>
    <property type="match status" value="1"/>
</dbReference>
<dbReference type="InterPro" id="IPR014008">
    <property type="entry name" value="Cbl_synth_MTase_CbiT"/>
</dbReference>
<dbReference type="InterPro" id="IPR000878">
    <property type="entry name" value="4pyrrol_Mease"/>
</dbReference>
<dbReference type="PANTHER" id="PTHR43182:SF1">
    <property type="entry name" value="COBALT-PRECORRIN-7 C(5)-METHYLTRANSFERASE"/>
    <property type="match status" value="1"/>
</dbReference>
<dbReference type="SUPFAM" id="SSF53790">
    <property type="entry name" value="Tetrapyrrole methylase"/>
    <property type="match status" value="1"/>
</dbReference>
<dbReference type="InterPro" id="IPR012818">
    <property type="entry name" value="CbiE"/>
</dbReference>
<evidence type="ECO:0000256" key="3">
    <source>
        <dbReference type="ARBA" id="ARBA00022603"/>
    </source>
</evidence>
<evidence type="ECO:0000256" key="1">
    <source>
        <dbReference type="ARBA" id="ARBA00004953"/>
    </source>
</evidence>
<feature type="domain" description="Tetrapyrrole methylase" evidence="6">
    <location>
        <begin position="21"/>
        <end position="196"/>
    </location>
</feature>
<organism evidence="7 8">
    <name type="scientific">Thermosulfurimonas marina</name>
    <dbReference type="NCBI Taxonomy" id="2047767"/>
    <lineage>
        <taxon>Bacteria</taxon>
        <taxon>Pseudomonadati</taxon>
        <taxon>Thermodesulfobacteriota</taxon>
        <taxon>Thermodesulfobacteria</taxon>
        <taxon>Thermodesulfobacteriales</taxon>
        <taxon>Thermodesulfobacteriaceae</taxon>
        <taxon>Thermosulfurimonas</taxon>
    </lineage>
</organism>
<dbReference type="GO" id="GO:0009236">
    <property type="term" value="P:cobalamin biosynthetic process"/>
    <property type="evidence" value="ECO:0007669"/>
    <property type="project" value="UniProtKB-UniPathway"/>
</dbReference>
<gene>
    <name evidence="7" type="primary">cbiT</name>
    <name evidence="7" type="ORF">FVE67_06255</name>
</gene>
<dbReference type="AlphaFoldDB" id="A0A6H1WT83"/>
<dbReference type="PANTHER" id="PTHR43182">
    <property type="entry name" value="COBALT-PRECORRIN-6B C(15)-METHYLTRANSFERASE (DECARBOXYLATING)"/>
    <property type="match status" value="1"/>
</dbReference>
<keyword evidence="3 7" id="KW-0489">Methyltransferase</keyword>
<proteinExistence type="predicted"/>
<reference evidence="7 8" key="1">
    <citation type="submission" date="2019-08" db="EMBL/GenBank/DDBJ databases">
        <title>Complete genome sequence of Thermosulfurimonas marina SU872T, an anaerobic thermophilic chemolithoautotrophic bacterium isolated from a shallow marine hydrothermal vent.</title>
        <authorList>
            <person name="Allioux M."/>
            <person name="Jebbar M."/>
            <person name="Slobodkina G."/>
            <person name="Slobodkin A."/>
            <person name="Moalic Y."/>
            <person name="Frolova A."/>
            <person name="Shao Z."/>
            <person name="Alain K."/>
        </authorList>
    </citation>
    <scope>NUCLEOTIDE SEQUENCE [LARGE SCALE GENOMIC DNA]</scope>
    <source>
        <strain evidence="7 8">SU872</strain>
    </source>
</reference>
<sequence>MNFKIVVVGFSGEFLPSGLAALKRLHRVLVSHELLEAVHLAAPELSELLSPYRRFSEALEALEEARKEDRPLGLVASGDPLFFGAGRVLVRRFGKERVALYPAPSFAQKALARLGYPLEDYFFVSLHGGKRAFGLEDLPGLLRLYGKVGVFTDPDLGPREMARFLVEKESAEGVTLIVAQRVGLPGEAFWQGSPEEALRKDFAYPHLVFLHYEGPGRERGLGLSTAEISHPRGLITKEEVRAVVLHALRLPERGVLWDIGAGAGGVSVEAARAFPLLRVFSVERSPEALDHLRKNRRRLGLFNLEVVAGEAPEALEGLPTPDRVFIGGSGGRLEEILDLALERSRGPVVLTLVLLSHLHRVLALARRRAFSPKLSQISVCRARPLGPDLALFPETPVFVVSLEPEDGGKG</sequence>
<keyword evidence="5" id="KW-0949">S-adenosyl-L-methionine</keyword>
<accession>A0A6H1WT83</accession>
<dbReference type="InterPro" id="IPR035996">
    <property type="entry name" value="4pyrrol_Methylase_sf"/>
</dbReference>
<comment type="pathway">
    <text evidence="1">Cofactor biosynthesis; adenosylcobalamin biosynthesis.</text>
</comment>
<keyword evidence="8" id="KW-1185">Reference proteome</keyword>
<evidence type="ECO:0000256" key="2">
    <source>
        <dbReference type="ARBA" id="ARBA00022573"/>
    </source>
</evidence>
<dbReference type="GO" id="GO:0032259">
    <property type="term" value="P:methylation"/>
    <property type="evidence" value="ECO:0007669"/>
    <property type="project" value="UniProtKB-KW"/>
</dbReference>
<dbReference type="EMBL" id="CP042909">
    <property type="protein sequence ID" value="QJA06427.1"/>
    <property type="molecule type" value="Genomic_DNA"/>
</dbReference>
<dbReference type="NCBIfam" id="TIGR02469">
    <property type="entry name" value="CbiT"/>
    <property type="match status" value="1"/>
</dbReference>
<dbReference type="CDD" id="cd11644">
    <property type="entry name" value="Precorrin-6Y-MT"/>
    <property type="match status" value="1"/>
</dbReference>
<evidence type="ECO:0000256" key="5">
    <source>
        <dbReference type="ARBA" id="ARBA00022691"/>
    </source>
</evidence>
<dbReference type="InterPro" id="IPR014777">
    <property type="entry name" value="4pyrrole_Mease_sub1"/>
</dbReference>
<dbReference type="Gene3D" id="3.40.50.150">
    <property type="entry name" value="Vaccinia Virus protein VP39"/>
    <property type="match status" value="1"/>
</dbReference>
<dbReference type="InterPro" id="IPR050714">
    <property type="entry name" value="Cobalamin_biosynth_MTase"/>
</dbReference>
<dbReference type="RefSeq" id="WP_168719777.1">
    <property type="nucleotide sequence ID" value="NZ_CP042909.1"/>
</dbReference>
<dbReference type="UniPathway" id="UPA00148"/>
<evidence type="ECO:0000313" key="7">
    <source>
        <dbReference type="EMBL" id="QJA06427.1"/>
    </source>
</evidence>
<dbReference type="SUPFAM" id="SSF53335">
    <property type="entry name" value="S-adenosyl-L-methionine-dependent methyltransferases"/>
    <property type="match status" value="1"/>
</dbReference>
<evidence type="ECO:0000313" key="8">
    <source>
        <dbReference type="Proteomes" id="UP000501253"/>
    </source>
</evidence>
<dbReference type="Proteomes" id="UP000501253">
    <property type="component" value="Chromosome"/>
</dbReference>
<evidence type="ECO:0000259" key="6">
    <source>
        <dbReference type="Pfam" id="PF00590"/>
    </source>
</evidence>
<dbReference type="GO" id="GO:0008276">
    <property type="term" value="F:protein methyltransferase activity"/>
    <property type="evidence" value="ECO:0007669"/>
    <property type="project" value="InterPro"/>
</dbReference>
<dbReference type="Gene3D" id="3.40.1010.10">
    <property type="entry name" value="Cobalt-precorrin-4 Transmethylase, Domain 1"/>
    <property type="match status" value="1"/>
</dbReference>
<name>A0A6H1WT83_9BACT</name>
<dbReference type="InterPro" id="IPR029063">
    <property type="entry name" value="SAM-dependent_MTases_sf"/>
</dbReference>
<keyword evidence="4 7" id="KW-0808">Transferase</keyword>
<dbReference type="NCBIfam" id="TIGR02467">
    <property type="entry name" value="CbiE"/>
    <property type="match status" value="1"/>
</dbReference>
<dbReference type="KEGG" id="tmai:FVE67_06255"/>
<keyword evidence="2" id="KW-0169">Cobalamin biosynthesis</keyword>